<keyword evidence="2" id="KW-1185">Reference proteome</keyword>
<dbReference type="HOGENOM" id="CLU_2322489_0_0_1"/>
<sequence>MEIYFKKNKYLNDGKLDPREELRSFGEDKNSRANLEAALRALNEMDALKMQLLLSRPRLSLPLLPHLKLLPEMAEHVVGSVKLPHIQKKRIRDLEIRLF</sequence>
<dbReference type="InParanoid" id="B6IGP5"/>
<reference evidence="1 2" key="2">
    <citation type="journal article" date="2011" name="PLoS Genet.">
        <title>Caenorhabditis briggsae recombinant inbred line genotypes reveal inter-strain incompatibility and the evolution of recombination.</title>
        <authorList>
            <person name="Ross J.A."/>
            <person name="Koboldt D.C."/>
            <person name="Staisch J.E."/>
            <person name="Chamberlin H.M."/>
            <person name="Gupta B.P."/>
            <person name="Miller R.D."/>
            <person name="Baird S.E."/>
            <person name="Haag E.S."/>
        </authorList>
    </citation>
    <scope>NUCLEOTIDE SEQUENCE [LARGE SCALE GENOMIC DNA]</scope>
    <source>
        <strain evidence="1 2">AF16</strain>
    </source>
</reference>
<dbReference type="GeneID" id="68919504"/>
<dbReference type="EMBL" id="HE601041">
    <property type="protein sequence ID" value="CAR99075.1"/>
    <property type="molecule type" value="Genomic_DNA"/>
</dbReference>
<dbReference type="RefSeq" id="XP_045098642.1">
    <property type="nucleotide sequence ID" value="XM_045240542.1"/>
</dbReference>
<reference evidence="1 2" key="1">
    <citation type="journal article" date="2003" name="PLoS Biol.">
        <title>The genome sequence of Caenorhabditis briggsae: a platform for comparative genomics.</title>
        <authorList>
            <person name="Stein L.D."/>
            <person name="Bao Z."/>
            <person name="Blasiar D."/>
            <person name="Blumenthal T."/>
            <person name="Brent M.R."/>
            <person name="Chen N."/>
            <person name="Chinwalla A."/>
            <person name="Clarke L."/>
            <person name="Clee C."/>
            <person name="Coghlan A."/>
            <person name="Coulson A."/>
            <person name="D'Eustachio P."/>
            <person name="Fitch D.H."/>
            <person name="Fulton L.A."/>
            <person name="Fulton R.E."/>
            <person name="Griffiths-Jones S."/>
            <person name="Harris T.W."/>
            <person name="Hillier L.W."/>
            <person name="Kamath R."/>
            <person name="Kuwabara P.E."/>
            <person name="Mardis E.R."/>
            <person name="Marra M.A."/>
            <person name="Miner T.L."/>
            <person name="Minx P."/>
            <person name="Mullikin J.C."/>
            <person name="Plumb R.W."/>
            <person name="Rogers J."/>
            <person name="Schein J.E."/>
            <person name="Sohrmann M."/>
            <person name="Spieth J."/>
            <person name="Stajich J.E."/>
            <person name="Wei C."/>
            <person name="Willey D."/>
            <person name="Wilson R.K."/>
            <person name="Durbin R."/>
            <person name="Waterston R.H."/>
        </authorList>
    </citation>
    <scope>NUCLEOTIDE SEQUENCE [LARGE SCALE GENOMIC DNA]</scope>
    <source>
        <strain evidence="1 2">AF16</strain>
    </source>
</reference>
<evidence type="ECO:0000313" key="2">
    <source>
        <dbReference type="Proteomes" id="UP000008549"/>
    </source>
</evidence>
<accession>B6IGP5</accession>
<name>B6IGP5_CAEBR</name>
<organism evidence="1 2">
    <name type="scientific">Caenorhabditis briggsae</name>
    <dbReference type="NCBI Taxonomy" id="6238"/>
    <lineage>
        <taxon>Eukaryota</taxon>
        <taxon>Metazoa</taxon>
        <taxon>Ecdysozoa</taxon>
        <taxon>Nematoda</taxon>
        <taxon>Chromadorea</taxon>
        <taxon>Rhabditida</taxon>
        <taxon>Rhabditina</taxon>
        <taxon>Rhabditomorpha</taxon>
        <taxon>Rhabditoidea</taxon>
        <taxon>Rhabditidae</taxon>
        <taxon>Peloderinae</taxon>
        <taxon>Caenorhabditis</taxon>
    </lineage>
</organism>
<gene>
    <name evidence="1" type="ORF">CBG28055</name>
    <name evidence="1" type="ORF">CBG_28055</name>
</gene>
<protein>
    <submittedName>
        <fullName evidence="1">Protein CBG28055</fullName>
    </submittedName>
</protein>
<dbReference type="KEGG" id="cbr:CBG_28055"/>
<dbReference type="AlphaFoldDB" id="B6IGP5"/>
<proteinExistence type="predicted"/>
<dbReference type="Proteomes" id="UP000008549">
    <property type="component" value="Unassembled WGS sequence"/>
</dbReference>
<evidence type="ECO:0000313" key="1">
    <source>
        <dbReference type="EMBL" id="CAR99075.1"/>
    </source>
</evidence>
<dbReference type="CTD" id="68919504"/>